<evidence type="ECO:0000313" key="3">
    <source>
        <dbReference type="EMBL" id="SCE80135.1"/>
    </source>
</evidence>
<dbReference type="Proteomes" id="UP000198224">
    <property type="component" value="Chromosome I"/>
</dbReference>
<dbReference type="InterPro" id="IPR005543">
    <property type="entry name" value="PASTA_dom"/>
</dbReference>
<dbReference type="EMBL" id="LT607409">
    <property type="protein sequence ID" value="SCE80135.1"/>
    <property type="molecule type" value="Genomic_DNA"/>
</dbReference>
<sequence>MTDTNTGRQDAVGGQGGAGAGRASVLLGGGLAAVLLAAVGATGGWLLAGDGGTSAEDPLAIASLSGSPTGQATAPRPSTGRATPSAVRTSAGATKGTGLTVPPVIGTDFVEARDLLRKQRLGWRLVFGGGTGRTVENTSPAVGTEVTRGTTVQLQVAGPAPAAEVPDVVGDNCDKAANELIDEGLYPRYASGRSGKVTRQEPAEDGAARWNDEVSIWCGTDGVEQPSSKPTP</sequence>
<organism evidence="3 4">
    <name type="scientific">Micromonospora chokoriensis</name>
    <dbReference type="NCBI Taxonomy" id="356851"/>
    <lineage>
        <taxon>Bacteria</taxon>
        <taxon>Bacillati</taxon>
        <taxon>Actinomycetota</taxon>
        <taxon>Actinomycetes</taxon>
        <taxon>Micromonosporales</taxon>
        <taxon>Micromonosporaceae</taxon>
        <taxon>Micromonospora</taxon>
    </lineage>
</organism>
<evidence type="ECO:0000313" key="4">
    <source>
        <dbReference type="Proteomes" id="UP000198224"/>
    </source>
</evidence>
<feature type="region of interest" description="Disordered" evidence="1">
    <location>
        <begin position="191"/>
        <end position="214"/>
    </location>
</feature>
<dbReference type="SMART" id="SM00740">
    <property type="entry name" value="PASTA"/>
    <property type="match status" value="2"/>
</dbReference>
<dbReference type="AlphaFoldDB" id="A0A1C4V8Q5"/>
<dbReference type="CDD" id="cd06577">
    <property type="entry name" value="PASTA_pknB"/>
    <property type="match status" value="2"/>
</dbReference>
<feature type="region of interest" description="Disordered" evidence="1">
    <location>
        <begin position="60"/>
        <end position="95"/>
    </location>
</feature>
<feature type="compositionally biased region" description="Basic and acidic residues" evidence="1">
    <location>
        <begin position="198"/>
        <end position="212"/>
    </location>
</feature>
<gene>
    <name evidence="3" type="ORF">GA0070612_1177</name>
</gene>
<feature type="domain" description="PASTA" evidence="2">
    <location>
        <begin position="95"/>
        <end position="158"/>
    </location>
</feature>
<dbReference type="SUPFAM" id="SSF54184">
    <property type="entry name" value="Penicillin-binding protein 2x (pbp-2x), c-terminal domain"/>
    <property type="match status" value="1"/>
</dbReference>
<reference evidence="4" key="1">
    <citation type="submission" date="2016-06" db="EMBL/GenBank/DDBJ databases">
        <authorList>
            <person name="Varghese N."/>
            <person name="Submissions Spin"/>
        </authorList>
    </citation>
    <scope>NUCLEOTIDE SEQUENCE [LARGE SCALE GENOMIC DNA]</scope>
    <source>
        <strain evidence="4">DSM 45160</strain>
    </source>
</reference>
<dbReference type="RefSeq" id="WP_088991295.1">
    <property type="nucleotide sequence ID" value="NZ_LT607409.1"/>
</dbReference>
<evidence type="ECO:0000256" key="1">
    <source>
        <dbReference type="SAM" id="MobiDB-lite"/>
    </source>
</evidence>
<name>A0A1C4V8Q5_9ACTN</name>
<keyword evidence="4" id="KW-1185">Reference proteome</keyword>
<proteinExistence type="predicted"/>
<feature type="compositionally biased region" description="Polar residues" evidence="1">
    <location>
        <begin position="80"/>
        <end position="92"/>
    </location>
</feature>
<accession>A0A1C4V8Q5</accession>
<dbReference type="Pfam" id="PF03793">
    <property type="entry name" value="PASTA"/>
    <property type="match status" value="2"/>
</dbReference>
<dbReference type="Gene3D" id="3.30.10.20">
    <property type="match status" value="1"/>
</dbReference>
<dbReference type="PROSITE" id="PS51178">
    <property type="entry name" value="PASTA"/>
    <property type="match status" value="1"/>
</dbReference>
<protein>
    <submittedName>
        <fullName evidence="3">PASTA domain-containing protein</fullName>
    </submittedName>
</protein>
<evidence type="ECO:0000259" key="2">
    <source>
        <dbReference type="PROSITE" id="PS51178"/>
    </source>
</evidence>